<evidence type="ECO:0000256" key="1">
    <source>
        <dbReference type="ARBA" id="ARBA00011079"/>
    </source>
</evidence>
<comment type="caution">
    <text evidence="7">The sequence shown here is derived from an EMBL/GenBank/DDBJ whole genome shotgun (WGS) entry which is preliminary data.</text>
</comment>
<dbReference type="GO" id="GO:0008239">
    <property type="term" value="F:dipeptidyl-peptidase activity"/>
    <property type="evidence" value="ECO:0007669"/>
    <property type="project" value="TreeGrafter"/>
</dbReference>
<dbReference type="GO" id="GO:0006508">
    <property type="term" value="P:proteolysis"/>
    <property type="evidence" value="ECO:0007669"/>
    <property type="project" value="UniProtKB-KW"/>
</dbReference>
<dbReference type="InterPro" id="IPR042269">
    <property type="entry name" value="Ser_carbopepase_S28_SKS"/>
</dbReference>
<dbReference type="FunFam" id="1.20.120.980:FF:000007">
    <property type="entry name" value="Predicted protein"/>
    <property type="match status" value="1"/>
</dbReference>
<feature type="transmembrane region" description="Helical" evidence="6">
    <location>
        <begin position="61"/>
        <end position="85"/>
    </location>
</feature>
<organism evidence="7 8">
    <name type="scientific">Chlorella ohadii</name>
    <dbReference type="NCBI Taxonomy" id="2649997"/>
    <lineage>
        <taxon>Eukaryota</taxon>
        <taxon>Viridiplantae</taxon>
        <taxon>Chlorophyta</taxon>
        <taxon>core chlorophytes</taxon>
        <taxon>Trebouxiophyceae</taxon>
        <taxon>Chlorellales</taxon>
        <taxon>Chlorellaceae</taxon>
        <taxon>Chlorella clade</taxon>
        <taxon>Chlorella</taxon>
    </lineage>
</organism>
<keyword evidence="8" id="KW-1185">Reference proteome</keyword>
<comment type="similarity">
    <text evidence="1">Belongs to the peptidase S28 family.</text>
</comment>
<feature type="transmembrane region" description="Helical" evidence="6">
    <location>
        <begin position="239"/>
        <end position="256"/>
    </location>
</feature>
<keyword evidence="6" id="KW-1133">Transmembrane helix</keyword>
<feature type="transmembrane region" description="Helical" evidence="6">
    <location>
        <begin position="134"/>
        <end position="152"/>
    </location>
</feature>
<evidence type="ECO:0000256" key="3">
    <source>
        <dbReference type="ARBA" id="ARBA00022729"/>
    </source>
</evidence>
<protein>
    <recommendedName>
        <fullName evidence="9">Lysosomal Pro-X carboxypeptidase</fullName>
    </recommendedName>
</protein>
<name>A0AAD5DWV9_9CHLO</name>
<dbReference type="GO" id="GO:0070008">
    <property type="term" value="F:serine-type exopeptidase activity"/>
    <property type="evidence" value="ECO:0007669"/>
    <property type="project" value="InterPro"/>
</dbReference>
<dbReference type="PANTHER" id="PTHR11010">
    <property type="entry name" value="PROTEASE S28 PRO-X CARBOXYPEPTIDASE-RELATED"/>
    <property type="match status" value="1"/>
</dbReference>
<keyword evidence="4" id="KW-0378">Hydrolase</keyword>
<evidence type="ECO:0000256" key="5">
    <source>
        <dbReference type="ARBA" id="ARBA00023180"/>
    </source>
</evidence>
<feature type="transmembrane region" description="Helical" evidence="6">
    <location>
        <begin position="195"/>
        <end position="219"/>
    </location>
</feature>
<dbReference type="InterPro" id="IPR008758">
    <property type="entry name" value="Peptidase_S28"/>
</dbReference>
<evidence type="ECO:0000313" key="8">
    <source>
        <dbReference type="Proteomes" id="UP001205105"/>
    </source>
</evidence>
<keyword evidence="3" id="KW-0732">Signal</keyword>
<dbReference type="Proteomes" id="UP001205105">
    <property type="component" value="Unassembled WGS sequence"/>
</dbReference>
<dbReference type="SUPFAM" id="SSF53474">
    <property type="entry name" value="alpha/beta-Hydrolases"/>
    <property type="match status" value="1"/>
</dbReference>
<dbReference type="AlphaFoldDB" id="A0AAD5DWV9"/>
<evidence type="ECO:0000256" key="6">
    <source>
        <dbReference type="SAM" id="Phobius"/>
    </source>
</evidence>
<keyword evidence="6" id="KW-0472">Membrane</keyword>
<evidence type="ECO:0000256" key="4">
    <source>
        <dbReference type="ARBA" id="ARBA00022801"/>
    </source>
</evidence>
<dbReference type="Gene3D" id="3.40.50.1820">
    <property type="entry name" value="alpha/beta hydrolase"/>
    <property type="match status" value="1"/>
</dbReference>
<gene>
    <name evidence="7" type="ORF">COHA_002649</name>
</gene>
<feature type="transmembrane region" description="Helical" evidence="6">
    <location>
        <begin position="28"/>
        <end position="49"/>
    </location>
</feature>
<evidence type="ECO:0000313" key="7">
    <source>
        <dbReference type="EMBL" id="KAI7843751.1"/>
    </source>
</evidence>
<dbReference type="InterPro" id="IPR029058">
    <property type="entry name" value="AB_hydrolase_fold"/>
</dbReference>
<evidence type="ECO:0008006" key="9">
    <source>
        <dbReference type="Google" id="ProtNLM"/>
    </source>
</evidence>
<evidence type="ECO:0000256" key="2">
    <source>
        <dbReference type="ARBA" id="ARBA00022670"/>
    </source>
</evidence>
<dbReference type="EMBL" id="JADXDR010000036">
    <property type="protein sequence ID" value="KAI7843751.1"/>
    <property type="molecule type" value="Genomic_DNA"/>
</dbReference>
<accession>A0AAD5DWV9</accession>
<dbReference type="Gene3D" id="1.20.120.980">
    <property type="entry name" value="Serine carboxypeptidase S28, SKS domain"/>
    <property type="match status" value="1"/>
</dbReference>
<keyword evidence="2" id="KW-0645">Protease</keyword>
<keyword evidence="6" id="KW-0812">Transmembrane</keyword>
<feature type="transmembrane region" description="Helical" evidence="6">
    <location>
        <begin position="306"/>
        <end position="328"/>
    </location>
</feature>
<reference evidence="7" key="1">
    <citation type="submission" date="2020-11" db="EMBL/GenBank/DDBJ databases">
        <title>Chlorella ohadii genome sequencing and assembly.</title>
        <authorList>
            <person name="Murik O."/>
            <person name="Treves H."/>
            <person name="Kedem I."/>
            <person name="Shotland Y."/>
            <person name="Kaplan A."/>
        </authorList>
    </citation>
    <scope>NUCLEOTIDE SEQUENCE</scope>
    <source>
        <strain evidence="7">1</strain>
    </source>
</reference>
<dbReference type="Pfam" id="PF05577">
    <property type="entry name" value="Peptidase_S28"/>
    <property type="match status" value="1"/>
</dbReference>
<keyword evidence="5" id="KW-0325">Glycoprotein</keyword>
<sequence length="857" mass="94288">MVAHKDEALWLSAEQQAEWLAFKRQVPMLWFGAFMAFNSLAWVALRIINRRRTIKHPKNHAYIKAAVCAATHAILSLAVSAYALLHRDLSACEGRAFCFDDMTARMLTVHAGYALFEVMFWQRSAAVAVPWNEMVFLGNLVSLLMAAAALVYPCRLSVIVLPAQQVLEAATLVDCARRLCSVYGAPWHIRFKLQLGFMAAYFLKFVGSAGIAGFVYWWIRSNNLWKLDLPEGASTFNSVYGLIMLSGSVVLALVHFKWMQNAVQMTNELVGAVNAEQQKQRAAAQTLAGGGGSGSGGSAKKKGGGLLGRSAAGALALLACLCACAAPASSTLTGPPIGPWKGSRGVRQQPQGLLGGEKPLVERCQERWRETRLDHFTWHKPRYWEQRYFTCDEFYQPGGPIFFYLGNEADVTLYLNNTGLMWELAPRHQALLVFAEHRFYGQSKPFKPSKLRKKKHMGYLTTEQAMADYATLIWELRGELKDPDAPVIGFGGSYGGMLASWFRLKYPHLMDGAIAASAPIWTYKGEDPPVDPGAFARIVTQDASPEGGSAEACAPNMRQAWRALRELGGTEEGRQAVSEAMRLCEDSVLENEDDVTALRDWAASAWDYLAMGNYPYPSSYIVNGAQPPLPAFPVRVACEHLGDAELAGDALRLLRALRAAVGVFYNHTGDLACFSFKQGPNPETDEDSNFWGYQYCTEQFMPFAKDGVHDMFWKEPFSTKQTEAGCREQWGVEPRTLWASVEWGGRRLEAASNIVFSNGLLDPWSGGGVLHNISEANDVVAVIIPEGAHHLDLMFSNPLDPPSVREARALEERYIEKWVAQARERSRARAALHSSGGGGTGLGGGAEAVHGALVAKE</sequence>
<proteinExistence type="inferred from homology"/>
<dbReference type="PANTHER" id="PTHR11010:SF38">
    <property type="entry name" value="LYSOSOMAL PRO-X CARBOXYPEPTIDASE"/>
    <property type="match status" value="1"/>
</dbReference>